<gene>
    <name evidence="1" type="ORF">ARMGADRAFT_385509</name>
</gene>
<accession>A0A2H3DZF6</accession>
<evidence type="ECO:0000313" key="2">
    <source>
        <dbReference type="Proteomes" id="UP000217790"/>
    </source>
</evidence>
<dbReference type="STRING" id="47427.A0A2H3DZF6"/>
<dbReference type="InParanoid" id="A0A2H3DZF6"/>
<keyword evidence="2" id="KW-1185">Reference proteome</keyword>
<reference evidence="2" key="1">
    <citation type="journal article" date="2017" name="Nat. Ecol. Evol.">
        <title>Genome expansion and lineage-specific genetic innovations in the forest pathogenic fungi Armillaria.</title>
        <authorList>
            <person name="Sipos G."/>
            <person name="Prasanna A.N."/>
            <person name="Walter M.C."/>
            <person name="O'Connor E."/>
            <person name="Balint B."/>
            <person name="Krizsan K."/>
            <person name="Kiss B."/>
            <person name="Hess J."/>
            <person name="Varga T."/>
            <person name="Slot J."/>
            <person name="Riley R."/>
            <person name="Boka B."/>
            <person name="Rigling D."/>
            <person name="Barry K."/>
            <person name="Lee J."/>
            <person name="Mihaltcheva S."/>
            <person name="LaButti K."/>
            <person name="Lipzen A."/>
            <person name="Waldron R."/>
            <person name="Moloney N.M."/>
            <person name="Sperisen C."/>
            <person name="Kredics L."/>
            <person name="Vagvoelgyi C."/>
            <person name="Patrignani A."/>
            <person name="Fitzpatrick D."/>
            <person name="Nagy I."/>
            <person name="Doyle S."/>
            <person name="Anderson J.B."/>
            <person name="Grigoriev I.V."/>
            <person name="Gueldener U."/>
            <person name="Muensterkoetter M."/>
            <person name="Nagy L.G."/>
        </authorList>
    </citation>
    <scope>NUCLEOTIDE SEQUENCE [LARGE SCALE GENOMIC DNA]</scope>
    <source>
        <strain evidence="2">Ar21-2</strain>
    </source>
</reference>
<dbReference type="Proteomes" id="UP000217790">
    <property type="component" value="Unassembled WGS sequence"/>
</dbReference>
<name>A0A2H3DZF6_ARMGA</name>
<proteinExistence type="predicted"/>
<dbReference type="OrthoDB" id="2991191at2759"/>
<sequence>MTAFARSGLTPYKDHPRRPPLIQIFLCPADVRPVGFLNKTPRLISRFNSSMPFDATPIKIVPLPKGVASMLADCTRMRRIVAMAFDSKFKGSLALSLCLEDVPGPIMGATQTHKNKGLKSKIQI</sequence>
<dbReference type="EMBL" id="KZ293646">
    <property type="protein sequence ID" value="PBL00576.1"/>
    <property type="molecule type" value="Genomic_DNA"/>
</dbReference>
<organism evidence="1 2">
    <name type="scientific">Armillaria gallica</name>
    <name type="common">Bulbous honey fungus</name>
    <name type="synonym">Armillaria bulbosa</name>
    <dbReference type="NCBI Taxonomy" id="47427"/>
    <lineage>
        <taxon>Eukaryota</taxon>
        <taxon>Fungi</taxon>
        <taxon>Dikarya</taxon>
        <taxon>Basidiomycota</taxon>
        <taxon>Agaricomycotina</taxon>
        <taxon>Agaricomycetes</taxon>
        <taxon>Agaricomycetidae</taxon>
        <taxon>Agaricales</taxon>
        <taxon>Marasmiineae</taxon>
        <taxon>Physalacriaceae</taxon>
        <taxon>Armillaria</taxon>
    </lineage>
</organism>
<protein>
    <submittedName>
        <fullName evidence="1">Uncharacterized protein</fullName>
    </submittedName>
</protein>
<evidence type="ECO:0000313" key="1">
    <source>
        <dbReference type="EMBL" id="PBL00576.1"/>
    </source>
</evidence>
<dbReference type="AlphaFoldDB" id="A0A2H3DZF6"/>